<gene>
    <name evidence="4" type="ORF">EW093_04820</name>
</gene>
<dbReference type="PANTHER" id="PTHR43649">
    <property type="entry name" value="ARABINOSE-BINDING PROTEIN-RELATED"/>
    <property type="match status" value="1"/>
</dbReference>
<organism evidence="4 5">
    <name type="scientific">Thiospirochaeta perfilievii</name>
    <dbReference type="NCBI Taxonomy" id="252967"/>
    <lineage>
        <taxon>Bacteria</taxon>
        <taxon>Pseudomonadati</taxon>
        <taxon>Spirochaetota</taxon>
        <taxon>Spirochaetia</taxon>
        <taxon>Spirochaetales</taxon>
        <taxon>Spirochaetaceae</taxon>
        <taxon>Thiospirochaeta</taxon>
    </lineage>
</organism>
<reference evidence="4 5" key="2">
    <citation type="submission" date="2019-09" db="EMBL/GenBank/DDBJ databases">
        <title>Complete Genome Sequence and Methylome Analysis of free living Spirochaetas.</title>
        <authorList>
            <person name="Leshcheva N."/>
            <person name="Mikheeva N."/>
        </authorList>
    </citation>
    <scope>NUCLEOTIDE SEQUENCE [LARGE SCALE GENOMIC DNA]</scope>
    <source>
        <strain evidence="4 5">P</strain>
    </source>
</reference>
<dbReference type="InterPro" id="IPR006059">
    <property type="entry name" value="SBP"/>
</dbReference>
<dbReference type="KEGG" id="sper:EW093_04820"/>
<dbReference type="Proteomes" id="UP000323824">
    <property type="component" value="Chromosome"/>
</dbReference>
<feature type="signal peptide" evidence="3">
    <location>
        <begin position="1"/>
        <end position="25"/>
    </location>
</feature>
<evidence type="ECO:0000256" key="3">
    <source>
        <dbReference type="SAM" id="SignalP"/>
    </source>
</evidence>
<dbReference type="RefSeq" id="WP_149567309.1">
    <property type="nucleotide sequence ID" value="NZ_CP035807.1"/>
</dbReference>
<evidence type="ECO:0000313" key="5">
    <source>
        <dbReference type="Proteomes" id="UP000323824"/>
    </source>
</evidence>
<dbReference type="Pfam" id="PF01547">
    <property type="entry name" value="SBP_bac_1"/>
    <property type="match status" value="1"/>
</dbReference>
<evidence type="ECO:0000313" key="4">
    <source>
        <dbReference type="EMBL" id="QEN04052.1"/>
    </source>
</evidence>
<evidence type="ECO:0000256" key="1">
    <source>
        <dbReference type="ARBA" id="ARBA00004418"/>
    </source>
</evidence>
<dbReference type="GO" id="GO:0042597">
    <property type="term" value="C:periplasmic space"/>
    <property type="evidence" value="ECO:0007669"/>
    <property type="project" value="UniProtKB-SubCell"/>
</dbReference>
<dbReference type="SUPFAM" id="SSF53850">
    <property type="entry name" value="Periplasmic binding protein-like II"/>
    <property type="match status" value="1"/>
</dbReference>
<comment type="similarity">
    <text evidence="2">Belongs to the bacterial solute-binding protein 1 family.</text>
</comment>
<dbReference type="Gene3D" id="3.40.190.10">
    <property type="entry name" value="Periplasmic binding protein-like II"/>
    <property type="match status" value="2"/>
</dbReference>
<comment type="subcellular location">
    <subcellularLocation>
        <location evidence="1">Periplasm</location>
    </subcellularLocation>
</comment>
<proteinExistence type="inferred from homology"/>
<dbReference type="InterPro" id="IPR050490">
    <property type="entry name" value="Bact_solute-bd_prot1"/>
</dbReference>
<dbReference type="EMBL" id="CP035807">
    <property type="protein sequence ID" value="QEN04052.1"/>
    <property type="molecule type" value="Genomic_DNA"/>
</dbReference>
<evidence type="ECO:0000256" key="2">
    <source>
        <dbReference type="ARBA" id="ARBA00008520"/>
    </source>
</evidence>
<reference evidence="4 5" key="1">
    <citation type="submission" date="2019-02" db="EMBL/GenBank/DDBJ databases">
        <authorList>
            <person name="Fomenkov A."/>
            <person name="Dubinina G."/>
            <person name="Grabovich M."/>
            <person name="Vincze T."/>
            <person name="Roberts R.J."/>
        </authorList>
    </citation>
    <scope>NUCLEOTIDE SEQUENCE [LARGE SCALE GENOMIC DNA]</scope>
    <source>
        <strain evidence="4 5">P</strain>
    </source>
</reference>
<protein>
    <submittedName>
        <fullName evidence="4">Extracellular solute-binding protein</fullName>
    </submittedName>
</protein>
<dbReference type="OrthoDB" id="9798191at2"/>
<feature type="chain" id="PRO_5022847870" evidence="3">
    <location>
        <begin position="26"/>
        <end position="428"/>
    </location>
</feature>
<sequence>MQIVKKVWALLLISLLGVSSTFSNSQKEAGTENGVKTVSVWTLWTDGTEDVNAVAFRKALESAKTDLPGIVIEHDGTANEAYKTKIKTAIAADEQPDVFFAWGAGFVKPFIDAGKVLPLDEYLADGTSDRIKGGANTNFTFDNKTYGLTFTQWVASLYCNQELFDKYGVKIPETYDELLTAVDVFNQNGIIPITVGEKDLWPGMFWQNAFAIRTAGADASNAALAGRGSFDTPDFVRSAQLLKDLVDRNAFVEGALGIDYNESGALLLEGQAAMYYMGNWFAGDIAGHDSDIINKIVPTRFPTIEGGKGDNTQYLGGSIDGLCVSKTATDLDAATTVAKYLMEQVSRNLAEAGEGIPTWKTDDVVTTKENPVVKQVKELITNSTGYVLAWDTFLEGADADDHKNYVAELFGDTISAEDFAKKMQEINK</sequence>
<dbReference type="AlphaFoldDB" id="A0A5C1QCX1"/>
<keyword evidence="5" id="KW-1185">Reference proteome</keyword>
<accession>A0A5C1QCX1</accession>
<dbReference type="PANTHER" id="PTHR43649:SF14">
    <property type="entry name" value="BLR3389 PROTEIN"/>
    <property type="match status" value="1"/>
</dbReference>
<name>A0A5C1QCX1_9SPIO</name>
<keyword evidence="3" id="KW-0732">Signal</keyword>